<dbReference type="PROSITE" id="PS50922">
    <property type="entry name" value="TLC"/>
    <property type="match status" value="1"/>
</dbReference>
<dbReference type="EMBL" id="SFCI01001753">
    <property type="protein sequence ID" value="TFY75026.1"/>
    <property type="molecule type" value="Genomic_DNA"/>
</dbReference>
<name>A0A4Y9ZJP7_9AGAM</name>
<dbReference type="InterPro" id="IPR016439">
    <property type="entry name" value="Lag1/Lac1-like"/>
</dbReference>
<evidence type="ECO:0000256" key="6">
    <source>
        <dbReference type="ARBA" id="ARBA00022989"/>
    </source>
</evidence>
<evidence type="ECO:0000256" key="9">
    <source>
        <dbReference type="PROSITE-ProRule" id="PRU00205"/>
    </source>
</evidence>
<accession>A0A4Y9ZJP7</accession>
<feature type="region of interest" description="Disordered" evidence="10">
    <location>
        <begin position="364"/>
        <end position="384"/>
    </location>
</feature>
<reference evidence="13 14" key="1">
    <citation type="submission" date="2019-02" db="EMBL/GenBank/DDBJ databases">
        <title>Genome sequencing of the rare red list fungi Hericium alpestre (H. flagellum).</title>
        <authorList>
            <person name="Buettner E."/>
            <person name="Kellner H."/>
        </authorList>
    </citation>
    <scope>NUCLEOTIDE SEQUENCE [LARGE SCALE GENOMIC DNA]</scope>
    <source>
        <strain evidence="13 14">DSM 108284</strain>
    </source>
</reference>
<evidence type="ECO:0000256" key="10">
    <source>
        <dbReference type="SAM" id="MobiDB-lite"/>
    </source>
</evidence>
<keyword evidence="3" id="KW-0808">Transferase</keyword>
<dbReference type="OrthoDB" id="3053196at2759"/>
<dbReference type="SMART" id="SM00724">
    <property type="entry name" value="TLC"/>
    <property type="match status" value="1"/>
</dbReference>
<feature type="transmembrane region" description="Helical" evidence="11">
    <location>
        <begin position="332"/>
        <end position="355"/>
    </location>
</feature>
<evidence type="ECO:0000313" key="13">
    <source>
        <dbReference type="EMBL" id="TFY75026.1"/>
    </source>
</evidence>
<organism evidence="13 14">
    <name type="scientific">Hericium alpestre</name>
    <dbReference type="NCBI Taxonomy" id="135208"/>
    <lineage>
        <taxon>Eukaryota</taxon>
        <taxon>Fungi</taxon>
        <taxon>Dikarya</taxon>
        <taxon>Basidiomycota</taxon>
        <taxon>Agaricomycotina</taxon>
        <taxon>Agaricomycetes</taxon>
        <taxon>Russulales</taxon>
        <taxon>Hericiaceae</taxon>
        <taxon>Hericium</taxon>
    </lineage>
</organism>
<feature type="compositionally biased region" description="Acidic residues" evidence="10">
    <location>
        <begin position="368"/>
        <end position="384"/>
    </location>
</feature>
<comment type="caution">
    <text evidence="13">The sequence shown here is derived from an EMBL/GenBank/DDBJ whole genome shotgun (WGS) entry which is preliminary data.</text>
</comment>
<keyword evidence="7 9" id="KW-0472">Membrane</keyword>
<evidence type="ECO:0000256" key="7">
    <source>
        <dbReference type="ARBA" id="ARBA00023136"/>
    </source>
</evidence>
<evidence type="ECO:0000259" key="12">
    <source>
        <dbReference type="PROSITE" id="PS50922"/>
    </source>
</evidence>
<feature type="transmembrane region" description="Helical" evidence="11">
    <location>
        <begin position="49"/>
        <end position="68"/>
    </location>
</feature>
<protein>
    <recommendedName>
        <fullName evidence="12">TLC domain-containing protein</fullName>
    </recommendedName>
</protein>
<dbReference type="PANTHER" id="PTHR12560:SF11">
    <property type="entry name" value="CERAMIDE SYNTHASE LAC1-RELATED"/>
    <property type="match status" value="1"/>
</dbReference>
<evidence type="ECO:0000256" key="3">
    <source>
        <dbReference type="ARBA" id="ARBA00022679"/>
    </source>
</evidence>
<keyword evidence="4 9" id="KW-0812">Transmembrane</keyword>
<keyword evidence="8" id="KW-0325">Glycoprotein</keyword>
<dbReference type="PANTHER" id="PTHR12560">
    <property type="entry name" value="LONGEVITY ASSURANCE FACTOR 1 LAG1"/>
    <property type="match status" value="1"/>
</dbReference>
<keyword evidence="14" id="KW-1185">Reference proteome</keyword>
<dbReference type="AlphaFoldDB" id="A0A4Y9ZJP7"/>
<dbReference type="GO" id="GO:0046513">
    <property type="term" value="P:ceramide biosynthetic process"/>
    <property type="evidence" value="ECO:0007669"/>
    <property type="project" value="InterPro"/>
</dbReference>
<feature type="transmembrane region" description="Helical" evidence="11">
    <location>
        <begin position="224"/>
        <end position="240"/>
    </location>
</feature>
<evidence type="ECO:0000256" key="2">
    <source>
        <dbReference type="ARBA" id="ARBA00009808"/>
    </source>
</evidence>
<keyword evidence="6 11" id="KW-1133">Transmembrane helix</keyword>
<dbReference type="STRING" id="135208.A0A4Y9ZJP7"/>
<dbReference type="Proteomes" id="UP000298061">
    <property type="component" value="Unassembled WGS sequence"/>
</dbReference>
<feature type="domain" description="TLC" evidence="12">
    <location>
        <begin position="140"/>
        <end position="359"/>
    </location>
</feature>
<evidence type="ECO:0000256" key="1">
    <source>
        <dbReference type="ARBA" id="ARBA00004477"/>
    </source>
</evidence>
<evidence type="ECO:0000256" key="8">
    <source>
        <dbReference type="ARBA" id="ARBA00023180"/>
    </source>
</evidence>
<dbReference type="GO" id="GO:0005789">
    <property type="term" value="C:endoplasmic reticulum membrane"/>
    <property type="evidence" value="ECO:0007669"/>
    <property type="project" value="UniProtKB-SubCell"/>
</dbReference>
<evidence type="ECO:0000256" key="4">
    <source>
        <dbReference type="ARBA" id="ARBA00022692"/>
    </source>
</evidence>
<evidence type="ECO:0000256" key="5">
    <source>
        <dbReference type="ARBA" id="ARBA00022824"/>
    </source>
</evidence>
<comment type="similarity">
    <text evidence="2">Belongs to the sphingosine N-acyltransferase family.</text>
</comment>
<gene>
    <name evidence="13" type="ORF">EWM64_g8983</name>
</gene>
<keyword evidence="5" id="KW-0256">Endoplasmic reticulum</keyword>
<evidence type="ECO:0000256" key="11">
    <source>
        <dbReference type="SAM" id="Phobius"/>
    </source>
</evidence>
<feature type="transmembrane region" description="Helical" evidence="11">
    <location>
        <begin position="149"/>
        <end position="174"/>
    </location>
</feature>
<proteinExistence type="inferred from homology"/>
<comment type="subcellular location">
    <subcellularLocation>
        <location evidence="1">Endoplasmic reticulum membrane</location>
        <topology evidence="1">Multi-pass membrane protein</topology>
    </subcellularLocation>
</comment>
<dbReference type="GO" id="GO:0050291">
    <property type="term" value="F:sphingosine N-acyltransferase activity"/>
    <property type="evidence" value="ECO:0007669"/>
    <property type="project" value="InterPro"/>
</dbReference>
<sequence>MPQTPIEAISPSEKKRSNGAIDDMPRSGGLWEDIKTARWVVVPSSSLRLLLLPIILHLNWILLTPLVFSDPPPSPFAPLLFVSHPTPSPTNDETDPRFRKGWLDLVFIAYHIVFFSFVRQMVTVRFSHPVARYFGIRKEGKVARFGEQVYAVVYFFVFGLWGLRIMGQLPTWWYKTEHFWLEYPHWQMKPELKRYYLMQAAYWCQQLIVLVLRLEKPRKDYNELVAHHFVTLWLVGWSYGVNLTMIGHAIYMSMDIPDVLLALSKITNYIQWHRTKVAVFVIFLGVWTYFRHYLNLVMLYSVYTQFESVPESAKRWSPADGVWMAKWMKWQIFTPILLLQMLNLFWYFLILRILWRALTAPTKVTDDRSDDEDEAEEEDEKKKD</sequence>
<dbReference type="InterPro" id="IPR006634">
    <property type="entry name" value="TLC-dom"/>
</dbReference>
<feature type="transmembrane region" description="Helical" evidence="11">
    <location>
        <begin position="105"/>
        <end position="128"/>
    </location>
</feature>
<feature type="transmembrane region" description="Helical" evidence="11">
    <location>
        <begin position="275"/>
        <end position="294"/>
    </location>
</feature>
<evidence type="ECO:0000313" key="14">
    <source>
        <dbReference type="Proteomes" id="UP000298061"/>
    </source>
</evidence>
<feature type="region of interest" description="Disordered" evidence="10">
    <location>
        <begin position="1"/>
        <end position="22"/>
    </location>
</feature>
<dbReference type="Pfam" id="PF03798">
    <property type="entry name" value="TRAM_LAG1_CLN8"/>
    <property type="match status" value="1"/>
</dbReference>